<feature type="transmembrane region" description="Helical" evidence="2">
    <location>
        <begin position="226"/>
        <end position="251"/>
    </location>
</feature>
<proteinExistence type="predicted"/>
<organism evidence="4 5">
    <name type="scientific">Amycolatopsis methanolica 239</name>
    <dbReference type="NCBI Taxonomy" id="1068978"/>
    <lineage>
        <taxon>Bacteria</taxon>
        <taxon>Bacillati</taxon>
        <taxon>Actinomycetota</taxon>
        <taxon>Actinomycetes</taxon>
        <taxon>Pseudonocardiales</taxon>
        <taxon>Pseudonocardiaceae</taxon>
        <taxon>Amycolatopsis</taxon>
        <taxon>Amycolatopsis methanolica group</taxon>
    </lineage>
</organism>
<feature type="compositionally biased region" description="Basic and acidic residues" evidence="1">
    <location>
        <begin position="397"/>
        <end position="407"/>
    </location>
</feature>
<feature type="transmembrane region" description="Helical" evidence="2">
    <location>
        <begin position="86"/>
        <end position="104"/>
    </location>
</feature>
<feature type="transmembrane region" description="Helical" evidence="2">
    <location>
        <begin position="263"/>
        <end position="283"/>
    </location>
</feature>
<evidence type="ECO:0000259" key="3">
    <source>
        <dbReference type="Pfam" id="PF01757"/>
    </source>
</evidence>
<feature type="transmembrane region" description="Helical" evidence="2">
    <location>
        <begin position="355"/>
        <end position="373"/>
    </location>
</feature>
<name>A0A076MP86_AMYME</name>
<dbReference type="GO" id="GO:0016020">
    <property type="term" value="C:membrane"/>
    <property type="evidence" value="ECO:0007669"/>
    <property type="project" value="TreeGrafter"/>
</dbReference>
<evidence type="ECO:0000313" key="4">
    <source>
        <dbReference type="EMBL" id="AIJ22743.1"/>
    </source>
</evidence>
<keyword evidence="2" id="KW-0472">Membrane</keyword>
<dbReference type="OrthoDB" id="3660600at2"/>
<feature type="domain" description="Acyltransferase 3" evidence="3">
    <location>
        <begin position="16"/>
        <end position="373"/>
    </location>
</feature>
<keyword evidence="2" id="KW-0812">Transmembrane</keyword>
<dbReference type="PANTHER" id="PTHR23028">
    <property type="entry name" value="ACETYLTRANSFERASE"/>
    <property type="match status" value="1"/>
</dbReference>
<feature type="transmembrane region" description="Helical" evidence="2">
    <location>
        <begin position="201"/>
        <end position="220"/>
    </location>
</feature>
<feature type="transmembrane region" description="Helical" evidence="2">
    <location>
        <begin position="314"/>
        <end position="335"/>
    </location>
</feature>
<feature type="transmembrane region" description="Helical" evidence="2">
    <location>
        <begin position="289"/>
        <end position="307"/>
    </location>
</feature>
<dbReference type="GO" id="GO:0000271">
    <property type="term" value="P:polysaccharide biosynthetic process"/>
    <property type="evidence" value="ECO:0007669"/>
    <property type="project" value="TreeGrafter"/>
</dbReference>
<gene>
    <name evidence="4" type="ORF">AMETH_2651</name>
</gene>
<dbReference type="PANTHER" id="PTHR23028:SF131">
    <property type="entry name" value="BLR2367 PROTEIN"/>
    <property type="match status" value="1"/>
</dbReference>
<feature type="region of interest" description="Disordered" evidence="1">
    <location>
        <begin position="386"/>
        <end position="419"/>
    </location>
</feature>
<dbReference type="EMBL" id="CP009110">
    <property type="protein sequence ID" value="AIJ22743.1"/>
    <property type="molecule type" value="Genomic_DNA"/>
</dbReference>
<keyword evidence="5" id="KW-1185">Reference proteome</keyword>
<dbReference type="InterPro" id="IPR002656">
    <property type="entry name" value="Acyl_transf_3_dom"/>
</dbReference>
<dbReference type="PATRIC" id="fig|1068978.7.peg.2837"/>
<dbReference type="KEGG" id="amq:AMETH_2651"/>
<evidence type="ECO:0000313" key="5">
    <source>
        <dbReference type="Proteomes" id="UP000062973"/>
    </source>
</evidence>
<dbReference type="STRING" id="1068978.AMETH_2651"/>
<evidence type="ECO:0000256" key="1">
    <source>
        <dbReference type="SAM" id="MobiDB-lite"/>
    </source>
</evidence>
<dbReference type="RefSeq" id="WP_017981961.1">
    <property type="nucleotide sequence ID" value="NZ_AQUL01000001.1"/>
</dbReference>
<feature type="transmembrane region" description="Helical" evidence="2">
    <location>
        <begin position="170"/>
        <end position="189"/>
    </location>
</feature>
<dbReference type="HOGENOM" id="CLU_065577_0_0_11"/>
<dbReference type="InterPro" id="IPR050879">
    <property type="entry name" value="Acyltransferase_3"/>
</dbReference>
<dbReference type="eggNOG" id="COG1835">
    <property type="taxonomic scope" value="Bacteria"/>
</dbReference>
<dbReference type="Proteomes" id="UP000062973">
    <property type="component" value="Chromosome"/>
</dbReference>
<keyword evidence="2" id="KW-1133">Transmembrane helix</keyword>
<evidence type="ECO:0000256" key="2">
    <source>
        <dbReference type="SAM" id="Phobius"/>
    </source>
</evidence>
<reference evidence="4 5" key="1">
    <citation type="submission" date="2014-07" db="EMBL/GenBank/DDBJ databases">
        <title>Whole Genome Sequence of the Amycolatopsis methanolica 239.</title>
        <authorList>
            <person name="Tang B."/>
        </authorList>
    </citation>
    <scope>NUCLEOTIDE SEQUENCE [LARGE SCALE GENOMIC DNA]</scope>
    <source>
        <strain evidence="4 5">239</strain>
    </source>
</reference>
<dbReference type="GO" id="GO:0016747">
    <property type="term" value="F:acyltransferase activity, transferring groups other than amino-acyl groups"/>
    <property type="evidence" value="ECO:0007669"/>
    <property type="project" value="InterPro"/>
</dbReference>
<dbReference type="AlphaFoldDB" id="A0A076MP86"/>
<feature type="transmembrane region" description="Helical" evidence="2">
    <location>
        <begin position="20"/>
        <end position="36"/>
    </location>
</feature>
<sequence>MPSFLPENPRTSTRRISWDAVRVLAVLSVVLGHITHQGPLAHTELDDYPVKVTAQFGAAILMVVSAFFVCQTVRRGDSGRWMWKKAARLVPPYLVAVLLTYFVMRWADASFNGQEFGSHWWDKLFGPTTDGLAWASSWYVPVGWDLLVNLTMIQGWHQGFIWLDGSYWTLPVQLMVFAGAALLWSRTPWFRSPHAARHAKLLAWAMVVVPLVLRFWVFGVTNTSPWAFAVVFGFGLHRLHAFAAGVAVWLWSRDRLSTPHLALLLAAVVAAQDLHLYPFHVALPTDPSRLPSIIGFALVLVLVCAAAKGPDWTFLWPLAPVIGWFAGISYGVYLLHQELGYILAKALQLAGLPGWGRLPLVLGAAIGAGWLLTKFVERPAHRWLTTPRGATAPPPRRAPDDLVRDEPTGPAPVSVGGSS</sequence>
<dbReference type="Pfam" id="PF01757">
    <property type="entry name" value="Acyl_transf_3"/>
    <property type="match status" value="1"/>
</dbReference>
<feature type="transmembrane region" description="Helical" evidence="2">
    <location>
        <begin position="56"/>
        <end position="74"/>
    </location>
</feature>
<protein>
    <recommendedName>
        <fullName evidence="3">Acyltransferase 3 domain-containing protein</fullName>
    </recommendedName>
</protein>
<accession>A0A076MP86</accession>